<organism evidence="3 4">
    <name type="scientific">Saccharopolyspora shandongensis</name>
    <dbReference type="NCBI Taxonomy" id="418495"/>
    <lineage>
        <taxon>Bacteria</taxon>
        <taxon>Bacillati</taxon>
        <taxon>Actinomycetota</taxon>
        <taxon>Actinomycetes</taxon>
        <taxon>Pseudonocardiales</taxon>
        <taxon>Pseudonocardiaceae</taxon>
        <taxon>Saccharopolyspora</taxon>
    </lineage>
</organism>
<dbReference type="GO" id="GO:0016810">
    <property type="term" value="F:hydrolase activity, acting on carbon-nitrogen (but not peptide) bonds"/>
    <property type="evidence" value="ECO:0007669"/>
    <property type="project" value="InterPro"/>
</dbReference>
<name>A0A1H2V838_9PSEU</name>
<dbReference type="Proteomes" id="UP000199529">
    <property type="component" value="Unassembled WGS sequence"/>
</dbReference>
<dbReference type="PANTHER" id="PTHR11113">
    <property type="entry name" value="N-ACETYLGLUCOSAMINE-6-PHOSPHATE DEACETYLASE"/>
    <property type="match status" value="1"/>
</dbReference>
<dbReference type="EMBL" id="FNOK01000004">
    <property type="protein sequence ID" value="SDW64506.1"/>
    <property type="molecule type" value="Genomic_DNA"/>
</dbReference>
<evidence type="ECO:0000313" key="3">
    <source>
        <dbReference type="EMBL" id="SDW64506.1"/>
    </source>
</evidence>
<evidence type="ECO:0000313" key="4">
    <source>
        <dbReference type="Proteomes" id="UP000199529"/>
    </source>
</evidence>
<sequence length="497" mass="52712">MVSGEQRFELVLAGARVIDPETGLDEIRDVGISGGRIAAVSASRLTGDAVVDVSDRVLAPGFIDMHSHAQTITGLRLQALDGVTTALELEAGALPVRTAYAEATAEGRPINFGYSAGWALARMRLLDDAALGTSFDMFSKNQGAPNWRRPVGARDVARVLDLLEEQIHDGALGIGVLVGYAPDSGRDEYFAVASLAARLGVPTFTHTRFISTEEPGTSLEGALEVISAAAGTGAHMHMCHLNSTSNRMIDDIAGAVDRARGYGLQVTTEAYPYGSASTVIGAAFLAPELLHRLGMVPKNILCLATGERVADAARLAELREADPGALILFDWLDETDPADLATLQRSLLFADTAIASDAVPLAGQDGDAWPVADDVLTHPRSVGCYARTFGWLVRELGVLSLAEAVRRCTLLPAQILETAAPAMKRKGRIQVGADADIVVFDPGAIASGATATRVRPSTGIDHVLVGGTFVVRDEQIQLDRLPGEPIFGRHRNRMEQP</sequence>
<dbReference type="SUPFAM" id="SSF51338">
    <property type="entry name" value="Composite domain of metallo-dependent hydrolases"/>
    <property type="match status" value="1"/>
</dbReference>
<dbReference type="NCBIfam" id="NF006560">
    <property type="entry name" value="PRK09061.1"/>
    <property type="match status" value="1"/>
</dbReference>
<accession>A0A1H2V838</accession>
<protein>
    <submittedName>
        <fullName evidence="3">Dihydroorotase</fullName>
    </submittedName>
</protein>
<dbReference type="AlphaFoldDB" id="A0A1H2V838"/>
<dbReference type="RefSeq" id="WP_093262228.1">
    <property type="nucleotide sequence ID" value="NZ_FNOK01000004.1"/>
</dbReference>
<dbReference type="SUPFAM" id="SSF51556">
    <property type="entry name" value="Metallo-dependent hydrolases"/>
    <property type="match status" value="1"/>
</dbReference>
<keyword evidence="1" id="KW-0378">Hydrolase</keyword>
<keyword evidence="4" id="KW-1185">Reference proteome</keyword>
<dbReference type="Pfam" id="PF07969">
    <property type="entry name" value="Amidohydro_3"/>
    <property type="match status" value="1"/>
</dbReference>
<dbReference type="InterPro" id="IPR013108">
    <property type="entry name" value="Amidohydro_3"/>
</dbReference>
<dbReference type="OrthoDB" id="9766983at2"/>
<feature type="domain" description="Amidohydrolase 3" evidence="2">
    <location>
        <begin position="50"/>
        <end position="471"/>
    </location>
</feature>
<gene>
    <name evidence="3" type="ORF">SAMN05216215_1004233</name>
</gene>
<dbReference type="STRING" id="418495.SAMN05216215_1004233"/>
<dbReference type="InterPro" id="IPR011059">
    <property type="entry name" value="Metal-dep_hydrolase_composite"/>
</dbReference>
<proteinExistence type="predicted"/>
<evidence type="ECO:0000256" key="1">
    <source>
        <dbReference type="ARBA" id="ARBA00022801"/>
    </source>
</evidence>
<dbReference type="InterPro" id="IPR032466">
    <property type="entry name" value="Metal_Hydrolase"/>
</dbReference>
<evidence type="ECO:0000259" key="2">
    <source>
        <dbReference type="Pfam" id="PF07969"/>
    </source>
</evidence>
<dbReference type="Gene3D" id="2.30.40.10">
    <property type="entry name" value="Urease, subunit C, domain 1"/>
    <property type="match status" value="1"/>
</dbReference>
<dbReference type="Gene3D" id="3.20.20.140">
    <property type="entry name" value="Metal-dependent hydrolases"/>
    <property type="match status" value="1"/>
</dbReference>
<reference evidence="4" key="1">
    <citation type="submission" date="2016-10" db="EMBL/GenBank/DDBJ databases">
        <authorList>
            <person name="Varghese N."/>
            <person name="Submissions S."/>
        </authorList>
    </citation>
    <scope>NUCLEOTIDE SEQUENCE [LARGE SCALE GENOMIC DNA]</scope>
    <source>
        <strain evidence="4">CGMCC 4.3530</strain>
    </source>
</reference>